<reference evidence="7 8" key="1">
    <citation type="submission" date="2016-12" db="EMBL/GenBank/DDBJ databases">
        <title>Genome Mining:The Detection of Biosynthetic Gene Clusters to Aid in the Expression of Curamycin A produced by Streptomyces sp. strain CZA14.</title>
        <authorList>
            <person name="Durrell K.A."/>
            <person name="Kirby B.M."/>
            <person name="Khan W."/>
            <person name="Mthethwa T."/>
            <person name="Le Roes-Hill M."/>
        </authorList>
    </citation>
    <scope>NUCLEOTIDE SEQUENCE [LARGE SCALE GENOMIC DNA]</scope>
    <source>
        <strain evidence="7 8">CZA14</strain>
    </source>
</reference>
<dbReference type="EMBL" id="MRYD01000166">
    <property type="protein sequence ID" value="OSZ57786.1"/>
    <property type="molecule type" value="Genomic_DNA"/>
</dbReference>
<evidence type="ECO:0000256" key="6">
    <source>
        <dbReference type="SAM" id="Phobius"/>
    </source>
</evidence>
<evidence type="ECO:0000256" key="3">
    <source>
        <dbReference type="ARBA" id="ARBA00022692"/>
    </source>
</evidence>
<dbReference type="Proteomes" id="UP000194266">
    <property type="component" value="Unassembled WGS sequence"/>
</dbReference>
<dbReference type="RefSeq" id="WP_143659780.1">
    <property type="nucleotide sequence ID" value="NZ_MRYD01000166.1"/>
</dbReference>
<gene>
    <name evidence="7" type="ORF">OQI_25450</name>
</gene>
<dbReference type="InterPro" id="IPR019108">
    <property type="entry name" value="Caa3_assmbl_CtaG-rel"/>
</dbReference>
<evidence type="ECO:0000313" key="7">
    <source>
        <dbReference type="EMBL" id="OSZ57786.1"/>
    </source>
</evidence>
<name>A0ABX3YE03_9ACTN</name>
<dbReference type="Pfam" id="PF09678">
    <property type="entry name" value="Caa3_CtaG"/>
    <property type="match status" value="1"/>
</dbReference>
<protein>
    <recommendedName>
        <fullName evidence="9">Integral membrane protein</fullName>
    </recommendedName>
</protein>
<evidence type="ECO:0000256" key="1">
    <source>
        <dbReference type="ARBA" id="ARBA00004651"/>
    </source>
</evidence>
<keyword evidence="8" id="KW-1185">Reference proteome</keyword>
<sequence>MVALAGVLAGVAYTLAAGRLRRRGDGWPRRRDGAFGTGVALLLWGWCGPLPGGPFTEHSARHLLVGMAAPVLLVLARPLTLTLRT</sequence>
<evidence type="ECO:0000256" key="5">
    <source>
        <dbReference type="ARBA" id="ARBA00023136"/>
    </source>
</evidence>
<evidence type="ECO:0000256" key="4">
    <source>
        <dbReference type="ARBA" id="ARBA00022989"/>
    </source>
</evidence>
<organism evidence="7 8">
    <name type="scientific">Streptomyces pharetrae CZA14</name>
    <dbReference type="NCBI Taxonomy" id="1144883"/>
    <lineage>
        <taxon>Bacteria</taxon>
        <taxon>Bacillati</taxon>
        <taxon>Actinomycetota</taxon>
        <taxon>Actinomycetes</taxon>
        <taxon>Kitasatosporales</taxon>
        <taxon>Streptomycetaceae</taxon>
        <taxon>Streptomyces</taxon>
    </lineage>
</organism>
<keyword evidence="3 6" id="KW-0812">Transmembrane</keyword>
<feature type="transmembrane region" description="Helical" evidence="6">
    <location>
        <begin position="63"/>
        <end position="83"/>
    </location>
</feature>
<keyword evidence="5 6" id="KW-0472">Membrane</keyword>
<evidence type="ECO:0000256" key="2">
    <source>
        <dbReference type="ARBA" id="ARBA00022475"/>
    </source>
</evidence>
<comment type="subcellular location">
    <subcellularLocation>
        <location evidence="1">Cell membrane</location>
        <topology evidence="1">Multi-pass membrane protein</topology>
    </subcellularLocation>
</comment>
<comment type="caution">
    <text evidence="7">The sequence shown here is derived from an EMBL/GenBank/DDBJ whole genome shotgun (WGS) entry which is preliminary data.</text>
</comment>
<feature type="non-terminal residue" evidence="7">
    <location>
        <position position="85"/>
    </location>
</feature>
<keyword evidence="2" id="KW-1003">Cell membrane</keyword>
<evidence type="ECO:0000313" key="8">
    <source>
        <dbReference type="Proteomes" id="UP000194266"/>
    </source>
</evidence>
<feature type="transmembrane region" description="Helical" evidence="6">
    <location>
        <begin position="33"/>
        <end position="51"/>
    </location>
</feature>
<keyword evidence="4 6" id="KW-1133">Transmembrane helix</keyword>
<accession>A0ABX3YE03</accession>
<evidence type="ECO:0008006" key="9">
    <source>
        <dbReference type="Google" id="ProtNLM"/>
    </source>
</evidence>
<proteinExistence type="predicted"/>